<dbReference type="PANTHER" id="PTHR34487">
    <property type="entry name" value="ACYL-ACP THIOESTERASE"/>
    <property type="match status" value="1"/>
</dbReference>
<dbReference type="EMBL" id="JBJQND010000018">
    <property type="protein sequence ID" value="KAL3836673.1"/>
    <property type="molecule type" value="Genomic_DNA"/>
</dbReference>
<evidence type="ECO:0008006" key="3">
    <source>
        <dbReference type="Google" id="ProtNLM"/>
    </source>
</evidence>
<proteinExistence type="predicted"/>
<comment type="caution">
    <text evidence="1">The sequence shown here is derived from an EMBL/GenBank/DDBJ whole genome shotgun (WGS) entry which is preliminary data.</text>
</comment>
<keyword evidence="2" id="KW-1185">Reference proteome</keyword>
<dbReference type="Gene3D" id="3.10.129.10">
    <property type="entry name" value="Hotdog Thioesterase"/>
    <property type="match status" value="1"/>
</dbReference>
<dbReference type="InterPro" id="IPR029069">
    <property type="entry name" value="HotDog_dom_sf"/>
</dbReference>
<dbReference type="SUPFAM" id="SSF54637">
    <property type="entry name" value="Thioesterase/thiol ester dehydrase-isomerase"/>
    <property type="match status" value="2"/>
</dbReference>
<evidence type="ECO:0000313" key="2">
    <source>
        <dbReference type="Proteomes" id="UP001634394"/>
    </source>
</evidence>
<gene>
    <name evidence="1" type="ORF">ACJMK2_022095</name>
</gene>
<organism evidence="1 2">
    <name type="scientific">Sinanodonta woodiana</name>
    <name type="common">Chinese pond mussel</name>
    <name type="synonym">Anodonta woodiana</name>
    <dbReference type="NCBI Taxonomy" id="1069815"/>
    <lineage>
        <taxon>Eukaryota</taxon>
        <taxon>Metazoa</taxon>
        <taxon>Spiralia</taxon>
        <taxon>Lophotrochozoa</taxon>
        <taxon>Mollusca</taxon>
        <taxon>Bivalvia</taxon>
        <taxon>Autobranchia</taxon>
        <taxon>Heteroconchia</taxon>
        <taxon>Palaeoheterodonta</taxon>
        <taxon>Unionida</taxon>
        <taxon>Unionoidea</taxon>
        <taxon>Unionidae</taxon>
        <taxon>Unioninae</taxon>
        <taxon>Sinanodonta</taxon>
    </lineage>
</organism>
<dbReference type="AlphaFoldDB" id="A0ABD3TKI4"/>
<sequence>MFKNIENISGISGFQPDRLIKYYVSDNACQAEVVLPGIWYTDFDRKIGGKWILSSIVKTFEAIRFAVFTKGFINYSILRDRNHSIFLAGAVYNFSMGVHKLSSKTHWGPLFPIRARISLSHVGTSSFTMDIVMISDSTGEQLASSLSKFVYVDFITRKPSLVPSWFLEYQKNVDKSLNKTVEKPKLLKIPENCFTFTLRVYFSDTDNNGHVNQSTYVRWCSDVGSLAATSGYYRNLREDIGVYPLASLETYYLHEMEVEDRAVVHTWQDETNFRELYFCVTKSSKPVFQAHFHFTNDIIFESPFVKSKI</sequence>
<name>A0ABD3TKI4_SINWO</name>
<accession>A0ABD3TKI4</accession>
<reference evidence="1 2" key="1">
    <citation type="submission" date="2024-11" db="EMBL/GenBank/DDBJ databases">
        <title>Chromosome-level genome assembly of the freshwater bivalve Anodonta woodiana.</title>
        <authorList>
            <person name="Chen X."/>
        </authorList>
    </citation>
    <scope>NUCLEOTIDE SEQUENCE [LARGE SCALE GENOMIC DNA]</scope>
    <source>
        <strain evidence="1">MN2024</strain>
        <tissue evidence="1">Gills</tissue>
    </source>
</reference>
<protein>
    <recommendedName>
        <fullName evidence="3">Acyl-ACP thioesterase</fullName>
    </recommendedName>
</protein>
<dbReference type="Pfam" id="PF13279">
    <property type="entry name" value="4HBT_2"/>
    <property type="match status" value="1"/>
</dbReference>
<dbReference type="CDD" id="cd00586">
    <property type="entry name" value="4HBT"/>
    <property type="match status" value="1"/>
</dbReference>
<dbReference type="PANTHER" id="PTHR34487:SF1">
    <property type="entry name" value="ACYL-ACP THIOESTERASE"/>
    <property type="match status" value="1"/>
</dbReference>
<evidence type="ECO:0000313" key="1">
    <source>
        <dbReference type="EMBL" id="KAL3836673.1"/>
    </source>
</evidence>
<dbReference type="Proteomes" id="UP001634394">
    <property type="component" value="Unassembled WGS sequence"/>
</dbReference>